<evidence type="ECO:0000259" key="2">
    <source>
        <dbReference type="Pfam" id="PF08840"/>
    </source>
</evidence>
<sequence>MDIVERTFGDIGEGAREAARRTPREALCRGVHEGFLARPASGPASGCEVGVLVLSGSSGRIEDERCRLLAREGIAALSIRWFGGSGQPPGICEIPLETFESAIEVLRAGGARRIGVLGTSKGAEAALHLSVLLPGVDAVVALSPTSLTWANVGPGRDGQNRPYRSSWTWRGEPLPFVPLDDSWATAPERPEGGPVAVLGWYEQSRRTYADRVDAAGIPVERSGAELVLVAGGDDAMWPSLHSAEELAARRRAAGLPVRVISSPDAGHRPRLPGEGPAPASTQFLYGGSTAADAALGAAAWPRILDALRGTRALWPTAGEKPGGV</sequence>
<keyword evidence="4" id="KW-1185">Reference proteome</keyword>
<organism evidence="3 4">
    <name type="scientific">Streptomyces gelaticus</name>
    <dbReference type="NCBI Taxonomy" id="285446"/>
    <lineage>
        <taxon>Bacteria</taxon>
        <taxon>Bacillati</taxon>
        <taxon>Actinomycetota</taxon>
        <taxon>Actinomycetes</taxon>
        <taxon>Kitasatosporales</taxon>
        <taxon>Streptomycetaceae</taxon>
        <taxon>Streptomyces</taxon>
    </lineage>
</organism>
<evidence type="ECO:0000313" key="4">
    <source>
        <dbReference type="Proteomes" id="UP000660675"/>
    </source>
</evidence>
<dbReference type="Gene3D" id="3.40.50.1820">
    <property type="entry name" value="alpha/beta hydrolase"/>
    <property type="match status" value="1"/>
</dbReference>
<comment type="caution">
    <text evidence="3">The sequence shown here is derived from an EMBL/GenBank/DDBJ whole genome shotgun (WGS) entry which is preliminary data.</text>
</comment>
<dbReference type="Proteomes" id="UP000660675">
    <property type="component" value="Unassembled WGS sequence"/>
</dbReference>
<evidence type="ECO:0000313" key="3">
    <source>
        <dbReference type="EMBL" id="GGV87158.1"/>
    </source>
</evidence>
<reference evidence="4" key="1">
    <citation type="journal article" date="2019" name="Int. J. Syst. Evol. Microbiol.">
        <title>The Global Catalogue of Microorganisms (GCM) 10K type strain sequencing project: providing services to taxonomists for standard genome sequencing and annotation.</title>
        <authorList>
            <consortium name="The Broad Institute Genomics Platform"/>
            <consortium name="The Broad Institute Genome Sequencing Center for Infectious Disease"/>
            <person name="Wu L."/>
            <person name="Ma J."/>
        </authorList>
    </citation>
    <scope>NUCLEOTIDE SEQUENCE [LARGE SCALE GENOMIC DNA]</scope>
    <source>
        <strain evidence="4">JCM 4376</strain>
    </source>
</reference>
<dbReference type="Pfam" id="PF08840">
    <property type="entry name" value="BAAT_C"/>
    <property type="match status" value="1"/>
</dbReference>
<name>A0ABQ2VZU8_9ACTN</name>
<dbReference type="InterPro" id="IPR014940">
    <property type="entry name" value="BAAT_C"/>
</dbReference>
<dbReference type="PIRSF" id="PIRSF016521">
    <property type="entry name" value="Acyl-CoA_hydro"/>
    <property type="match status" value="1"/>
</dbReference>
<proteinExistence type="predicted"/>
<dbReference type="RefSeq" id="WP_229867040.1">
    <property type="nucleotide sequence ID" value="NZ_BMTF01000011.1"/>
</dbReference>
<feature type="region of interest" description="Disordered" evidence="1">
    <location>
        <begin position="261"/>
        <end position="280"/>
    </location>
</feature>
<accession>A0ABQ2VZU8</accession>
<gene>
    <name evidence="3" type="ORF">GCM10015535_36310</name>
</gene>
<dbReference type="PANTHER" id="PTHR10824:SF4">
    <property type="entry name" value="ACYL-COENZYME A THIOESTERASE 1-LIKE"/>
    <property type="match status" value="1"/>
</dbReference>
<dbReference type="InterPro" id="IPR016662">
    <property type="entry name" value="Acyl-CoA_thioEstase_long-chain"/>
</dbReference>
<dbReference type="EMBL" id="BMTF01000011">
    <property type="protein sequence ID" value="GGV87158.1"/>
    <property type="molecule type" value="Genomic_DNA"/>
</dbReference>
<feature type="domain" description="BAAT/Acyl-CoA thioester hydrolase C-terminal" evidence="2">
    <location>
        <begin position="94"/>
        <end position="305"/>
    </location>
</feature>
<evidence type="ECO:0000256" key="1">
    <source>
        <dbReference type="SAM" id="MobiDB-lite"/>
    </source>
</evidence>
<dbReference type="PANTHER" id="PTHR10824">
    <property type="entry name" value="ACYL-COENZYME A THIOESTERASE-RELATED"/>
    <property type="match status" value="1"/>
</dbReference>
<dbReference type="SUPFAM" id="SSF53474">
    <property type="entry name" value="alpha/beta-Hydrolases"/>
    <property type="match status" value="1"/>
</dbReference>
<dbReference type="InterPro" id="IPR029058">
    <property type="entry name" value="AB_hydrolase_fold"/>
</dbReference>
<protein>
    <submittedName>
        <fullName evidence="3">Acyl-CoA thioesterase</fullName>
    </submittedName>
</protein>